<sequence>MSTNYLRAVEFIGGPIDGHIDGVAIPMKPFVAIKTVPPDQPVSSLTMLWRLLRLPEHRPPAVLAIYEMQTRDSGPGYYYLRSVVASDCDLNPIIMDAMIQRSDLTLGPLTLTDLK</sequence>
<gene>
    <name evidence="1" type="ORF">GCM10023156_24630</name>
</gene>
<dbReference type="Proteomes" id="UP001500840">
    <property type="component" value="Unassembled WGS sequence"/>
</dbReference>
<dbReference type="RefSeq" id="WP_339946697.1">
    <property type="nucleotide sequence ID" value="NZ_BAABGA010000031.1"/>
</dbReference>
<reference evidence="2" key="1">
    <citation type="journal article" date="2019" name="Int. J. Syst. Evol. Microbiol.">
        <title>The Global Catalogue of Microorganisms (GCM) 10K type strain sequencing project: providing services to taxonomists for standard genome sequencing and annotation.</title>
        <authorList>
            <consortium name="The Broad Institute Genomics Platform"/>
            <consortium name="The Broad Institute Genome Sequencing Center for Infectious Disease"/>
            <person name="Wu L."/>
            <person name="Ma J."/>
        </authorList>
    </citation>
    <scope>NUCLEOTIDE SEQUENCE [LARGE SCALE GENOMIC DNA]</scope>
    <source>
        <strain evidence="2">JCM 17759</strain>
    </source>
</reference>
<name>A0ABP8MQZ2_9BACT</name>
<keyword evidence="2" id="KW-1185">Reference proteome</keyword>
<dbReference type="EMBL" id="BAABGA010000031">
    <property type="protein sequence ID" value="GAA4453532.1"/>
    <property type="molecule type" value="Genomic_DNA"/>
</dbReference>
<proteinExistence type="predicted"/>
<comment type="caution">
    <text evidence="1">The sequence shown here is derived from an EMBL/GenBank/DDBJ whole genome shotgun (WGS) entry which is preliminary data.</text>
</comment>
<protein>
    <submittedName>
        <fullName evidence="1">Uncharacterized protein</fullName>
    </submittedName>
</protein>
<organism evidence="1 2">
    <name type="scientific">Novipirellula rosea</name>
    <dbReference type="NCBI Taxonomy" id="1031540"/>
    <lineage>
        <taxon>Bacteria</taxon>
        <taxon>Pseudomonadati</taxon>
        <taxon>Planctomycetota</taxon>
        <taxon>Planctomycetia</taxon>
        <taxon>Pirellulales</taxon>
        <taxon>Pirellulaceae</taxon>
        <taxon>Novipirellula</taxon>
    </lineage>
</organism>
<evidence type="ECO:0000313" key="2">
    <source>
        <dbReference type="Proteomes" id="UP001500840"/>
    </source>
</evidence>
<accession>A0ABP8MQZ2</accession>
<evidence type="ECO:0000313" key="1">
    <source>
        <dbReference type="EMBL" id="GAA4453532.1"/>
    </source>
</evidence>